<feature type="non-terminal residue" evidence="3">
    <location>
        <position position="1"/>
    </location>
</feature>
<gene>
    <name evidence="3" type="ORF">KDA27_22695</name>
</gene>
<dbReference type="GO" id="GO:0004065">
    <property type="term" value="F:arylsulfatase activity"/>
    <property type="evidence" value="ECO:0007669"/>
    <property type="project" value="TreeGrafter"/>
</dbReference>
<reference evidence="3" key="1">
    <citation type="submission" date="2020-04" db="EMBL/GenBank/DDBJ databases">
        <authorList>
            <person name="Zhang T."/>
        </authorList>
    </citation>
    <scope>NUCLEOTIDE SEQUENCE</scope>
    <source>
        <strain evidence="3">HKST-UBA02</strain>
    </source>
</reference>
<evidence type="ECO:0000256" key="1">
    <source>
        <dbReference type="ARBA" id="ARBA00008779"/>
    </source>
</evidence>
<sequence>ATMAEILGDRGYQCAGIVSGPYLRTEYNLSQGFEHYDEELATALSARTDESGVTPAAHRDMTSPGMLEKLTRFLTVERDPERPFFLFAYFWDPHYDYIPPSPYDTLFVGPECVPVDLSQYEVSTLGEGGIASGELAYVLSQYYGEIRWTDWHLGRLTDLLEAEELWESSLVIVTSDHGEEFFDHGNKGHKKGLYGETVQVPLAVKFPKGAQGNADWMTGVQDRLVSLVDVLPTVLEVTGTESPGPLPGRSLLAPPRTAEDPIFYELDSVHYAVDDPTLSQRTSEKWYGIREGDHKLIVVPSAKRVELYDLVADPGEKVNLAQRDASVARSLMVHMTDGFQVMANLGQLYVAGGEAELSPEAKEQLRSLGYIR</sequence>
<dbReference type="InterPro" id="IPR017850">
    <property type="entry name" value="Alkaline_phosphatase_core_sf"/>
</dbReference>
<dbReference type="Gene3D" id="3.40.720.10">
    <property type="entry name" value="Alkaline Phosphatase, subunit A"/>
    <property type="match status" value="1"/>
</dbReference>
<protein>
    <submittedName>
        <fullName evidence="3">Sulfatase-like hydrolase/transferase</fullName>
    </submittedName>
</protein>
<dbReference type="InterPro" id="IPR000917">
    <property type="entry name" value="Sulfatase_N"/>
</dbReference>
<evidence type="ECO:0000313" key="4">
    <source>
        <dbReference type="Proteomes" id="UP000739538"/>
    </source>
</evidence>
<comment type="caution">
    <text evidence="3">The sequence shown here is derived from an EMBL/GenBank/DDBJ whole genome shotgun (WGS) entry which is preliminary data.</text>
</comment>
<dbReference type="PANTHER" id="PTHR42693:SF33">
    <property type="entry name" value="ARYLSULFATASE"/>
    <property type="match status" value="1"/>
</dbReference>
<accession>A0A956NGA2</accession>
<dbReference type="AlphaFoldDB" id="A0A956NGA2"/>
<dbReference type="InterPro" id="IPR050738">
    <property type="entry name" value="Sulfatase"/>
</dbReference>
<organism evidence="3 4">
    <name type="scientific">Eiseniibacteriota bacterium</name>
    <dbReference type="NCBI Taxonomy" id="2212470"/>
    <lineage>
        <taxon>Bacteria</taxon>
        <taxon>Candidatus Eiseniibacteriota</taxon>
    </lineage>
</organism>
<evidence type="ECO:0000259" key="2">
    <source>
        <dbReference type="Pfam" id="PF00884"/>
    </source>
</evidence>
<dbReference type="SUPFAM" id="SSF53649">
    <property type="entry name" value="Alkaline phosphatase-like"/>
    <property type="match status" value="1"/>
</dbReference>
<dbReference type="EMBL" id="JAGQHS010000193">
    <property type="protein sequence ID" value="MCA9758623.1"/>
    <property type="molecule type" value="Genomic_DNA"/>
</dbReference>
<keyword evidence="3" id="KW-0378">Hydrolase</keyword>
<comment type="similarity">
    <text evidence="1">Belongs to the sulfatase family.</text>
</comment>
<feature type="domain" description="Sulfatase N-terminal" evidence="2">
    <location>
        <begin position="2"/>
        <end position="239"/>
    </location>
</feature>
<dbReference type="PANTHER" id="PTHR42693">
    <property type="entry name" value="ARYLSULFATASE FAMILY MEMBER"/>
    <property type="match status" value="1"/>
</dbReference>
<proteinExistence type="inferred from homology"/>
<dbReference type="Proteomes" id="UP000739538">
    <property type="component" value="Unassembled WGS sequence"/>
</dbReference>
<name>A0A956NGA2_UNCEI</name>
<evidence type="ECO:0000313" key="3">
    <source>
        <dbReference type="EMBL" id="MCA9758623.1"/>
    </source>
</evidence>
<dbReference type="Gene3D" id="3.30.1120.10">
    <property type="match status" value="1"/>
</dbReference>
<reference evidence="3" key="2">
    <citation type="journal article" date="2021" name="Microbiome">
        <title>Successional dynamics and alternative stable states in a saline activated sludge microbial community over 9 years.</title>
        <authorList>
            <person name="Wang Y."/>
            <person name="Ye J."/>
            <person name="Ju F."/>
            <person name="Liu L."/>
            <person name="Boyd J.A."/>
            <person name="Deng Y."/>
            <person name="Parks D.H."/>
            <person name="Jiang X."/>
            <person name="Yin X."/>
            <person name="Woodcroft B.J."/>
            <person name="Tyson G.W."/>
            <person name="Hugenholtz P."/>
            <person name="Polz M.F."/>
            <person name="Zhang T."/>
        </authorList>
    </citation>
    <scope>NUCLEOTIDE SEQUENCE</scope>
    <source>
        <strain evidence="3">HKST-UBA02</strain>
    </source>
</reference>
<dbReference type="Pfam" id="PF00884">
    <property type="entry name" value="Sulfatase"/>
    <property type="match status" value="1"/>
</dbReference>